<dbReference type="InterPro" id="IPR000801">
    <property type="entry name" value="Esterase-like"/>
</dbReference>
<dbReference type="InterPro" id="IPR029058">
    <property type="entry name" value="AB_hydrolase_fold"/>
</dbReference>
<gene>
    <name evidence="4" type="ORF">AHMF7605_16575</name>
</gene>
<sequence>MKQSLQKLTLLVFLAFIFVISASYAQNKAVPLKAPLVTITGTQQLKLTSKIVSGQEYTLQVNLPSHYSDTTKRFPVVYLLDSQWDFPLVSGIYGGQYYDGFMPEVILVGITWGGENPNYGQLRGRDFTPTNLGQGTQYGNAANFLLFIKNELTPFIEANYRVTKNNRTLIGSSLGGLFTLYALFNATDFFQNYILTSPATPWDNDAIYKIENEYWNKNKSLPVRLYMAVGEMEDVAVFNKWLNTVKGRNYFGLNLQTKLLENIGHSGTKPIGYTQGLQWAFKKIPVSLTTTQLKPYVGTYLLGKEPLKVIIENNALVAIDARKEKTVLGAETEKDFFVPGRFLLLHFQKDKANKVSGFQLEQFDGITFVKKTD</sequence>
<dbReference type="Pfam" id="PF00756">
    <property type="entry name" value="Esterase"/>
    <property type="match status" value="1"/>
</dbReference>
<organism evidence="4 5">
    <name type="scientific">Adhaeribacter arboris</name>
    <dbReference type="NCBI Taxonomy" id="2072846"/>
    <lineage>
        <taxon>Bacteria</taxon>
        <taxon>Pseudomonadati</taxon>
        <taxon>Bacteroidota</taxon>
        <taxon>Cytophagia</taxon>
        <taxon>Cytophagales</taxon>
        <taxon>Hymenobacteraceae</taxon>
        <taxon>Adhaeribacter</taxon>
    </lineage>
</organism>
<keyword evidence="5" id="KW-1185">Reference proteome</keyword>
<dbReference type="EMBL" id="PYFT01000001">
    <property type="protein sequence ID" value="PSR55004.1"/>
    <property type="molecule type" value="Genomic_DNA"/>
</dbReference>
<proteinExistence type="inferred from homology"/>
<evidence type="ECO:0000256" key="2">
    <source>
        <dbReference type="ARBA" id="ARBA00022801"/>
    </source>
</evidence>
<dbReference type="Proteomes" id="UP000240357">
    <property type="component" value="Unassembled WGS sequence"/>
</dbReference>
<comment type="similarity">
    <text evidence="1">Belongs to the esterase D family.</text>
</comment>
<protein>
    <submittedName>
        <fullName evidence="4">Alpha/beta hydrolase</fullName>
    </submittedName>
</protein>
<dbReference type="RefSeq" id="WP_106931180.1">
    <property type="nucleotide sequence ID" value="NZ_PYFT01000001.1"/>
</dbReference>
<dbReference type="OrthoDB" id="9784036at2"/>
<reference evidence="4 5" key="1">
    <citation type="submission" date="2018-03" db="EMBL/GenBank/DDBJ databases">
        <title>Adhaeribacter sp. HMF7605 Genome sequencing and assembly.</title>
        <authorList>
            <person name="Kang H."/>
            <person name="Kang J."/>
            <person name="Cha I."/>
            <person name="Kim H."/>
            <person name="Joh K."/>
        </authorList>
    </citation>
    <scope>NUCLEOTIDE SEQUENCE [LARGE SCALE GENOMIC DNA]</scope>
    <source>
        <strain evidence="4 5">HMF7605</strain>
    </source>
</reference>
<dbReference type="Gene3D" id="3.40.50.1820">
    <property type="entry name" value="alpha/beta hydrolase"/>
    <property type="match status" value="1"/>
</dbReference>
<evidence type="ECO:0000256" key="3">
    <source>
        <dbReference type="SAM" id="SignalP"/>
    </source>
</evidence>
<name>A0A2T2YHL8_9BACT</name>
<dbReference type="PANTHER" id="PTHR40841:SF2">
    <property type="entry name" value="SIDEROPHORE-DEGRADING ESTERASE (EUROFUNG)"/>
    <property type="match status" value="1"/>
</dbReference>
<evidence type="ECO:0000313" key="5">
    <source>
        <dbReference type="Proteomes" id="UP000240357"/>
    </source>
</evidence>
<keyword evidence="3" id="KW-0732">Signal</keyword>
<dbReference type="InterPro" id="IPR052558">
    <property type="entry name" value="Siderophore_Hydrolase_D"/>
</dbReference>
<feature type="signal peptide" evidence="3">
    <location>
        <begin position="1"/>
        <end position="25"/>
    </location>
</feature>
<evidence type="ECO:0000313" key="4">
    <source>
        <dbReference type="EMBL" id="PSR55004.1"/>
    </source>
</evidence>
<dbReference type="AlphaFoldDB" id="A0A2T2YHL8"/>
<feature type="chain" id="PRO_5015427003" evidence="3">
    <location>
        <begin position="26"/>
        <end position="373"/>
    </location>
</feature>
<keyword evidence="2 4" id="KW-0378">Hydrolase</keyword>
<dbReference type="GO" id="GO:0016788">
    <property type="term" value="F:hydrolase activity, acting on ester bonds"/>
    <property type="evidence" value="ECO:0007669"/>
    <property type="project" value="TreeGrafter"/>
</dbReference>
<comment type="caution">
    <text evidence="4">The sequence shown here is derived from an EMBL/GenBank/DDBJ whole genome shotgun (WGS) entry which is preliminary data.</text>
</comment>
<evidence type="ECO:0000256" key="1">
    <source>
        <dbReference type="ARBA" id="ARBA00005622"/>
    </source>
</evidence>
<accession>A0A2T2YHL8</accession>
<dbReference type="SUPFAM" id="SSF53474">
    <property type="entry name" value="alpha/beta-Hydrolases"/>
    <property type="match status" value="1"/>
</dbReference>
<dbReference type="PANTHER" id="PTHR40841">
    <property type="entry name" value="SIDEROPHORE TRIACETYLFUSARININE C ESTERASE"/>
    <property type="match status" value="1"/>
</dbReference>